<dbReference type="CDD" id="cd00085">
    <property type="entry name" value="HNHc"/>
    <property type="match status" value="1"/>
</dbReference>
<evidence type="ECO:0000313" key="2">
    <source>
        <dbReference type="EMBL" id="SDU84943.1"/>
    </source>
</evidence>
<dbReference type="EMBL" id="LT629799">
    <property type="protein sequence ID" value="SDU84943.1"/>
    <property type="molecule type" value="Genomic_DNA"/>
</dbReference>
<evidence type="ECO:0000259" key="1">
    <source>
        <dbReference type="SMART" id="SM00507"/>
    </source>
</evidence>
<dbReference type="PANTHER" id="PTHR33877">
    <property type="entry name" value="SLL1193 PROTEIN"/>
    <property type="match status" value="1"/>
</dbReference>
<keyword evidence="2" id="KW-0378">Hydrolase</keyword>
<keyword evidence="3" id="KW-1185">Reference proteome</keyword>
<proteinExistence type="predicted"/>
<feature type="domain" description="HNH nuclease" evidence="1">
    <location>
        <begin position="69"/>
        <end position="118"/>
    </location>
</feature>
<dbReference type="InterPro" id="IPR003615">
    <property type="entry name" value="HNH_nuc"/>
</dbReference>
<protein>
    <submittedName>
        <fullName evidence="2">5-methylcytosine-specific restriction endonuclease McrA</fullName>
    </submittedName>
</protein>
<dbReference type="RefSeq" id="WP_091073440.1">
    <property type="nucleotide sequence ID" value="NZ_LT629799.1"/>
</dbReference>
<dbReference type="InterPro" id="IPR052892">
    <property type="entry name" value="NA-targeting_endonuclease"/>
</dbReference>
<sequence>MSAVIVLNTDNTALHTVSVKHAIKMLVREVAVVEESRVGASIGPYPWPVVLRLIRYVKTTFLYAAAPTWSKRGVLRRDQHRCAFCGTAADTVDHLVPQSRGGANTWLNTVAACTRCNNVKADRTPAEASMPLRRAPSVPTWREAYHRRT</sequence>
<dbReference type="STRING" id="546874.SAMN04488544_0916"/>
<reference evidence="3" key="1">
    <citation type="submission" date="2016-10" db="EMBL/GenBank/DDBJ databases">
        <authorList>
            <person name="Varghese N."/>
            <person name="Submissions S."/>
        </authorList>
    </citation>
    <scope>NUCLEOTIDE SEQUENCE [LARGE SCALE GENOMIC DNA]</scope>
    <source>
        <strain evidence="3">DSM 21743</strain>
    </source>
</reference>
<dbReference type="Proteomes" id="UP000198825">
    <property type="component" value="Chromosome I"/>
</dbReference>
<dbReference type="AlphaFoldDB" id="A0A1H2LV95"/>
<dbReference type="Gene3D" id="1.10.30.50">
    <property type="match status" value="1"/>
</dbReference>
<dbReference type="PANTHER" id="PTHR33877:SF2">
    <property type="entry name" value="OS07G0170200 PROTEIN"/>
    <property type="match status" value="1"/>
</dbReference>
<accession>A0A1H2LV95</accession>
<dbReference type="OrthoDB" id="9802901at2"/>
<dbReference type="GO" id="GO:0004519">
    <property type="term" value="F:endonuclease activity"/>
    <property type="evidence" value="ECO:0007669"/>
    <property type="project" value="UniProtKB-KW"/>
</dbReference>
<gene>
    <name evidence="2" type="ORF">SAMN04488544_0916</name>
</gene>
<keyword evidence="2" id="KW-0540">Nuclease</keyword>
<organism evidence="2 3">
    <name type="scientific">Microlunatus sagamiharensis</name>
    <dbReference type="NCBI Taxonomy" id="546874"/>
    <lineage>
        <taxon>Bacteria</taxon>
        <taxon>Bacillati</taxon>
        <taxon>Actinomycetota</taxon>
        <taxon>Actinomycetes</taxon>
        <taxon>Propionibacteriales</taxon>
        <taxon>Propionibacteriaceae</taxon>
        <taxon>Microlunatus</taxon>
    </lineage>
</organism>
<evidence type="ECO:0000313" key="3">
    <source>
        <dbReference type="Proteomes" id="UP000198825"/>
    </source>
</evidence>
<dbReference type="Pfam" id="PF14279">
    <property type="entry name" value="HNH_5"/>
    <property type="match status" value="1"/>
</dbReference>
<name>A0A1H2LV95_9ACTN</name>
<keyword evidence="2" id="KW-0255">Endonuclease</keyword>
<dbReference type="InterPro" id="IPR029471">
    <property type="entry name" value="HNH_5"/>
</dbReference>
<dbReference type="SMART" id="SM00507">
    <property type="entry name" value="HNHc"/>
    <property type="match status" value="1"/>
</dbReference>